<name>A0AC34GC43_9BILA</name>
<evidence type="ECO:0000313" key="1">
    <source>
        <dbReference type="Proteomes" id="UP000887579"/>
    </source>
</evidence>
<evidence type="ECO:0000313" key="2">
    <source>
        <dbReference type="WBParaSite" id="ES5_v2.g27007.t1"/>
    </source>
</evidence>
<organism evidence="1 2">
    <name type="scientific">Panagrolaimus sp. ES5</name>
    <dbReference type="NCBI Taxonomy" id="591445"/>
    <lineage>
        <taxon>Eukaryota</taxon>
        <taxon>Metazoa</taxon>
        <taxon>Ecdysozoa</taxon>
        <taxon>Nematoda</taxon>
        <taxon>Chromadorea</taxon>
        <taxon>Rhabditida</taxon>
        <taxon>Tylenchina</taxon>
        <taxon>Panagrolaimomorpha</taxon>
        <taxon>Panagrolaimoidea</taxon>
        <taxon>Panagrolaimidae</taxon>
        <taxon>Panagrolaimus</taxon>
    </lineage>
</organism>
<dbReference type="WBParaSite" id="ES5_v2.g27007.t1">
    <property type="protein sequence ID" value="ES5_v2.g27007.t1"/>
    <property type="gene ID" value="ES5_v2.g27007"/>
</dbReference>
<accession>A0AC34GC43</accession>
<proteinExistence type="predicted"/>
<sequence>MMMMRLIKFYLIFLIYLFSHQLGFAHEITTVCQPPNLPISSDIHYVAIIDHAAGSFISTAHDFLFQQLYCSLNDAKNARVKFDSWHIDSDLGECKIYDSNNSITNIHGKIFESLDVIPPSQTRSTLCEKLEI</sequence>
<protein>
    <submittedName>
        <fullName evidence="2">Uncharacterized protein</fullName>
    </submittedName>
</protein>
<dbReference type="Proteomes" id="UP000887579">
    <property type="component" value="Unplaced"/>
</dbReference>
<reference evidence="2" key="1">
    <citation type="submission" date="2022-11" db="UniProtKB">
        <authorList>
            <consortium name="WormBaseParasite"/>
        </authorList>
    </citation>
    <scope>IDENTIFICATION</scope>
</reference>